<reference evidence="5" key="1">
    <citation type="submission" date="2020-10" db="EMBL/GenBank/DDBJ databases">
        <authorList>
            <person name="Gilroy R."/>
        </authorList>
    </citation>
    <scope>NUCLEOTIDE SEQUENCE</scope>
    <source>
        <strain evidence="5">6919</strain>
    </source>
</reference>
<comment type="caution">
    <text evidence="5">The sequence shown here is derived from an EMBL/GenBank/DDBJ whole genome shotgun (WGS) entry which is preliminary data.</text>
</comment>
<dbReference type="InterPro" id="IPR001173">
    <property type="entry name" value="Glyco_trans_2-like"/>
</dbReference>
<dbReference type="AlphaFoldDB" id="A0A9D9INC1"/>
<protein>
    <submittedName>
        <fullName evidence="5">Glycosyltransferase family 2 protein</fullName>
    </submittedName>
</protein>
<gene>
    <name evidence="5" type="ORF">IAB88_02775</name>
</gene>
<dbReference type="GO" id="GO:0016757">
    <property type="term" value="F:glycosyltransferase activity"/>
    <property type="evidence" value="ECO:0007669"/>
    <property type="project" value="UniProtKB-KW"/>
</dbReference>
<organism evidence="5 6">
    <name type="scientific">Candidatus Limisoma faecipullorum</name>
    <dbReference type="NCBI Taxonomy" id="2840854"/>
    <lineage>
        <taxon>Bacteria</taxon>
        <taxon>Pseudomonadati</taxon>
        <taxon>Bacteroidota</taxon>
        <taxon>Bacteroidia</taxon>
        <taxon>Bacteroidales</taxon>
        <taxon>Candidatus Limisoma</taxon>
    </lineage>
</organism>
<dbReference type="CDD" id="cd04186">
    <property type="entry name" value="GT_2_like_c"/>
    <property type="match status" value="1"/>
</dbReference>
<evidence type="ECO:0000313" key="5">
    <source>
        <dbReference type="EMBL" id="MBO8475898.1"/>
    </source>
</evidence>
<keyword evidence="2" id="KW-0328">Glycosyltransferase</keyword>
<evidence type="ECO:0000256" key="3">
    <source>
        <dbReference type="ARBA" id="ARBA00022679"/>
    </source>
</evidence>
<evidence type="ECO:0000256" key="1">
    <source>
        <dbReference type="ARBA" id="ARBA00006739"/>
    </source>
</evidence>
<reference evidence="5" key="2">
    <citation type="journal article" date="2021" name="PeerJ">
        <title>Extensive microbial diversity within the chicken gut microbiome revealed by metagenomics and culture.</title>
        <authorList>
            <person name="Gilroy R."/>
            <person name="Ravi A."/>
            <person name="Getino M."/>
            <person name="Pursley I."/>
            <person name="Horton D.L."/>
            <person name="Alikhan N.F."/>
            <person name="Baker D."/>
            <person name="Gharbi K."/>
            <person name="Hall N."/>
            <person name="Watson M."/>
            <person name="Adriaenssens E.M."/>
            <person name="Foster-Nyarko E."/>
            <person name="Jarju S."/>
            <person name="Secka A."/>
            <person name="Antonio M."/>
            <person name="Oren A."/>
            <person name="Chaudhuri R.R."/>
            <person name="La Ragione R."/>
            <person name="Hildebrand F."/>
            <person name="Pallen M.J."/>
        </authorList>
    </citation>
    <scope>NUCLEOTIDE SEQUENCE</scope>
    <source>
        <strain evidence="5">6919</strain>
    </source>
</reference>
<evidence type="ECO:0000313" key="6">
    <source>
        <dbReference type="Proteomes" id="UP000823598"/>
    </source>
</evidence>
<dbReference type="Gene3D" id="3.90.550.10">
    <property type="entry name" value="Spore Coat Polysaccharide Biosynthesis Protein SpsA, Chain A"/>
    <property type="match status" value="1"/>
</dbReference>
<accession>A0A9D9INC1</accession>
<comment type="similarity">
    <text evidence="1">Belongs to the glycosyltransferase 2 family.</text>
</comment>
<dbReference type="InterPro" id="IPR029044">
    <property type="entry name" value="Nucleotide-diphossugar_trans"/>
</dbReference>
<dbReference type="SUPFAM" id="SSF53448">
    <property type="entry name" value="Nucleotide-diphospho-sugar transferases"/>
    <property type="match status" value="1"/>
</dbReference>
<dbReference type="PANTHER" id="PTHR43179">
    <property type="entry name" value="RHAMNOSYLTRANSFERASE WBBL"/>
    <property type="match status" value="1"/>
</dbReference>
<dbReference type="Pfam" id="PF00535">
    <property type="entry name" value="Glycos_transf_2"/>
    <property type="match status" value="1"/>
</dbReference>
<dbReference type="Proteomes" id="UP000823598">
    <property type="component" value="Unassembled WGS sequence"/>
</dbReference>
<dbReference type="PANTHER" id="PTHR43179:SF12">
    <property type="entry name" value="GALACTOFURANOSYLTRANSFERASE GLFT2"/>
    <property type="match status" value="1"/>
</dbReference>
<keyword evidence="3" id="KW-0808">Transferase</keyword>
<sequence length="337" mass="39072">MENKKPVGIIILNWNGADLLRRYLPSVVECNSGDIADVVVVDNGSTDSSRQVLETEFPKVRTLYFSENYGYAEGYNRAIKELGYEYSLLLNSDVEVTPEWLRPLYEYMQAHSDVAACQPKLLSETDRGKFEYAGASGGFIDKHGYPYCRGRIFDTVEEDRGQYDDIIEIFWATGAALMVRTDVYLAVGGLDKDFFAHMEEIDLCWRIHQKGYSIKVVPQSSVYHLGGGSLPASNPRKTYLNFRNNLFLLYKNLPVKQGRRMLFVRRLYDTLAFLMFVAKFDFANARAVIRAHNDFRRQRHRYDGIQPVRSVTIDYPCFRKNIILRYYLLRRTRYSSL</sequence>
<feature type="domain" description="Glycosyltransferase 2-like" evidence="4">
    <location>
        <begin position="9"/>
        <end position="120"/>
    </location>
</feature>
<evidence type="ECO:0000259" key="4">
    <source>
        <dbReference type="Pfam" id="PF00535"/>
    </source>
</evidence>
<proteinExistence type="inferred from homology"/>
<evidence type="ECO:0000256" key="2">
    <source>
        <dbReference type="ARBA" id="ARBA00022676"/>
    </source>
</evidence>
<name>A0A9D9INC1_9BACT</name>
<dbReference type="EMBL" id="JADIMC010000033">
    <property type="protein sequence ID" value="MBO8475898.1"/>
    <property type="molecule type" value="Genomic_DNA"/>
</dbReference>